<organism evidence="1 2">
    <name type="scientific">Dracunculus medinensis</name>
    <name type="common">Guinea worm</name>
    <dbReference type="NCBI Taxonomy" id="318479"/>
    <lineage>
        <taxon>Eukaryota</taxon>
        <taxon>Metazoa</taxon>
        <taxon>Ecdysozoa</taxon>
        <taxon>Nematoda</taxon>
        <taxon>Chromadorea</taxon>
        <taxon>Rhabditida</taxon>
        <taxon>Spirurina</taxon>
        <taxon>Dracunculoidea</taxon>
        <taxon>Dracunculidae</taxon>
        <taxon>Dracunculus</taxon>
    </lineage>
</organism>
<dbReference type="AlphaFoldDB" id="A0A0N4U2M4"/>
<evidence type="ECO:0000313" key="2">
    <source>
        <dbReference type="WBParaSite" id="DME_0000094201-mRNA-1"/>
    </source>
</evidence>
<dbReference type="Proteomes" id="UP000038040">
    <property type="component" value="Unplaced"/>
</dbReference>
<dbReference type="InterPro" id="IPR017853">
    <property type="entry name" value="GH"/>
</dbReference>
<dbReference type="GO" id="GO:0007165">
    <property type="term" value="P:signal transduction"/>
    <property type="evidence" value="ECO:0007669"/>
    <property type="project" value="TreeGrafter"/>
</dbReference>
<evidence type="ECO:0000313" key="1">
    <source>
        <dbReference type="Proteomes" id="UP000038040"/>
    </source>
</evidence>
<dbReference type="SUPFAM" id="SSF51445">
    <property type="entry name" value="(Trans)glycosidases"/>
    <property type="match status" value="1"/>
</dbReference>
<accession>A0A0N4U2M4</accession>
<dbReference type="WBParaSite" id="DME_0000094201-mRNA-1">
    <property type="protein sequence ID" value="DME_0000094201-mRNA-1"/>
    <property type="gene ID" value="DME_0000094201"/>
</dbReference>
<reference evidence="2" key="1">
    <citation type="submission" date="2017-02" db="UniProtKB">
        <authorList>
            <consortium name="WormBaseParasite"/>
        </authorList>
    </citation>
    <scope>IDENTIFICATION</scope>
</reference>
<protein>
    <submittedName>
        <fullName evidence="2">COesterase domain-containing protein</fullName>
    </submittedName>
</protein>
<dbReference type="PANTHER" id="PTHR23208:SF36">
    <property type="entry name" value="LYSOZYME-RELATED"/>
    <property type="match status" value="1"/>
</dbReference>
<dbReference type="Gene3D" id="3.20.20.80">
    <property type="entry name" value="Glycosidases"/>
    <property type="match status" value="1"/>
</dbReference>
<sequence length="174" mass="19080">LAVNQSISSASFTCMKNSGFSTAFIRAYMPIADGMVDSNFVQNVYNALGLGTEVYAIPQAAGIKTAAQQFDEIYSCIKQSQIILHNIQVTSPIHWYWNVLGEGETGRTAADFSDFRSFAAFINPIIKTYARATRICGTSVDQIVYPQSYGLFSANSTDQNDKMIIVGSIQIPYS</sequence>
<dbReference type="PANTHER" id="PTHR23208">
    <property type="entry name" value="LYSOZYME PROTEIN"/>
    <property type="match status" value="1"/>
</dbReference>
<dbReference type="GO" id="GO:0045087">
    <property type="term" value="P:innate immune response"/>
    <property type="evidence" value="ECO:0007669"/>
    <property type="project" value="TreeGrafter"/>
</dbReference>
<proteinExistence type="predicted"/>
<name>A0A0N4U2M4_DRAME</name>
<dbReference type="InterPro" id="IPR051595">
    <property type="entry name" value="GH25_Enzymes"/>
</dbReference>